<proteinExistence type="predicted"/>
<protein>
    <submittedName>
        <fullName evidence="3">YlxR family protein</fullName>
    </submittedName>
</protein>
<evidence type="ECO:0000256" key="1">
    <source>
        <dbReference type="SAM" id="MobiDB-lite"/>
    </source>
</evidence>
<dbReference type="InterPro" id="IPR037465">
    <property type="entry name" value="YlxR"/>
</dbReference>
<dbReference type="InterPro" id="IPR035931">
    <property type="entry name" value="YlxR-like_sf"/>
</dbReference>
<keyword evidence="4" id="KW-1185">Reference proteome</keyword>
<dbReference type="Gene3D" id="3.30.1230.10">
    <property type="entry name" value="YlxR-like"/>
    <property type="match status" value="1"/>
</dbReference>
<dbReference type="Pfam" id="PF04296">
    <property type="entry name" value="YlxR"/>
    <property type="match status" value="1"/>
</dbReference>
<dbReference type="PANTHER" id="PTHR34215">
    <property type="entry name" value="BLL0784 PROTEIN"/>
    <property type="match status" value="1"/>
</dbReference>
<feature type="domain" description="YlxR" evidence="2">
    <location>
        <begin position="50"/>
        <end position="111"/>
    </location>
</feature>
<name>A0AA96F3P7_9MICO</name>
<gene>
    <name evidence="3" type="ORF">RN606_08495</name>
</gene>
<reference evidence="3 4" key="1">
    <citation type="submission" date="2023-09" db="EMBL/GenBank/DDBJ databases">
        <title>Demequina sp. a novel bacteria isolated from Capsicum annuum.</title>
        <authorList>
            <person name="Humaira Z."/>
            <person name="Lee J."/>
            <person name="Cho D."/>
        </authorList>
    </citation>
    <scope>NUCLEOTIDE SEQUENCE [LARGE SCALE GENOMIC DNA]</scope>
    <source>
        <strain evidence="3 4">OYTSA14</strain>
    </source>
</reference>
<evidence type="ECO:0000313" key="4">
    <source>
        <dbReference type="Proteomes" id="UP001304125"/>
    </source>
</evidence>
<dbReference type="Proteomes" id="UP001304125">
    <property type="component" value="Chromosome"/>
</dbReference>
<dbReference type="InterPro" id="IPR007393">
    <property type="entry name" value="YlxR_dom"/>
</dbReference>
<feature type="region of interest" description="Disordered" evidence="1">
    <location>
        <begin position="1"/>
        <end position="49"/>
    </location>
</feature>
<dbReference type="AlphaFoldDB" id="A0AA96F3P7"/>
<accession>A0AA96F3P7</accession>
<dbReference type="SUPFAM" id="SSF64376">
    <property type="entry name" value="YlxR-like"/>
    <property type="match status" value="1"/>
</dbReference>
<feature type="compositionally biased region" description="Basic residues" evidence="1">
    <location>
        <begin position="1"/>
        <end position="18"/>
    </location>
</feature>
<evidence type="ECO:0000313" key="3">
    <source>
        <dbReference type="EMBL" id="WNM23406.1"/>
    </source>
</evidence>
<dbReference type="EMBL" id="CP134879">
    <property type="protein sequence ID" value="WNM23406.1"/>
    <property type="molecule type" value="Genomic_DNA"/>
</dbReference>
<organism evidence="3 4">
    <name type="scientific">Demequina capsici</name>
    <dbReference type="NCBI Taxonomy" id="3075620"/>
    <lineage>
        <taxon>Bacteria</taxon>
        <taxon>Bacillati</taxon>
        <taxon>Actinomycetota</taxon>
        <taxon>Actinomycetes</taxon>
        <taxon>Micrococcales</taxon>
        <taxon>Demequinaceae</taxon>
        <taxon>Demequina</taxon>
    </lineage>
</organism>
<dbReference type="PANTHER" id="PTHR34215:SF1">
    <property type="entry name" value="YLXR DOMAIN-CONTAINING PROTEIN"/>
    <property type="match status" value="1"/>
</dbReference>
<dbReference type="RefSeq" id="WP_313496295.1">
    <property type="nucleotide sequence ID" value="NZ_CP134879.1"/>
</dbReference>
<evidence type="ECO:0000259" key="2">
    <source>
        <dbReference type="Pfam" id="PF04296"/>
    </source>
</evidence>
<sequence length="122" mass="13010">MAHRHPIRRGRGLSHARRGLTVGTAGRLVQPRDSSRAAEPPKAPSEGPVRTCVGCRGRASRSVLVRVAVVDGVAVFDAAKTLPGRGAWLHPGDDCLELALRRRTIGRALRAPDVDLSALAVR</sequence>